<dbReference type="InterPro" id="IPR010896">
    <property type="entry name" value="NUMOD1"/>
</dbReference>
<organism evidence="2 3">
    <name type="scientific">Blautia difficilis</name>
    <dbReference type="NCBI Taxonomy" id="2763027"/>
    <lineage>
        <taxon>Bacteria</taxon>
        <taxon>Bacillati</taxon>
        <taxon>Bacillota</taxon>
        <taxon>Clostridia</taxon>
        <taxon>Lachnospirales</taxon>
        <taxon>Lachnospiraceae</taxon>
        <taxon>Blautia</taxon>
    </lineage>
</organism>
<dbReference type="InterPro" id="IPR035901">
    <property type="entry name" value="GIY-YIG_endonuc_sf"/>
</dbReference>
<dbReference type="Pfam" id="PF07453">
    <property type="entry name" value="NUMOD1"/>
    <property type="match status" value="3"/>
</dbReference>
<dbReference type="InterPro" id="IPR000305">
    <property type="entry name" value="GIY-YIG_endonuc"/>
</dbReference>
<dbReference type="Gene3D" id="3.40.1440.10">
    <property type="entry name" value="GIY-YIG endonuclease"/>
    <property type="match status" value="1"/>
</dbReference>
<dbReference type="Gene3D" id="1.10.10.10">
    <property type="entry name" value="Winged helix-like DNA-binding domain superfamily/Winged helix DNA-binding domain"/>
    <property type="match status" value="3"/>
</dbReference>
<proteinExistence type="predicted"/>
<dbReference type="SMART" id="SM00497">
    <property type="entry name" value="IENR1"/>
    <property type="match status" value="3"/>
</dbReference>
<dbReference type="EMBL" id="JACOQG010000068">
    <property type="protein sequence ID" value="MBC5781244.1"/>
    <property type="molecule type" value="Genomic_DNA"/>
</dbReference>
<dbReference type="InterPro" id="IPR003647">
    <property type="entry name" value="Intron_nuc_1_rpt"/>
</dbReference>
<dbReference type="PROSITE" id="PS50164">
    <property type="entry name" value="GIY_YIG"/>
    <property type="match status" value="1"/>
</dbReference>
<accession>A0ABR7IMJ8</accession>
<dbReference type="InterPro" id="IPR036388">
    <property type="entry name" value="WH-like_DNA-bd_sf"/>
</dbReference>
<dbReference type="Proteomes" id="UP000649826">
    <property type="component" value="Unassembled WGS sequence"/>
</dbReference>
<evidence type="ECO:0000259" key="1">
    <source>
        <dbReference type="PROSITE" id="PS50164"/>
    </source>
</evidence>
<comment type="caution">
    <text evidence="2">The sequence shown here is derived from an EMBL/GenBank/DDBJ whole genome shotgun (WGS) entry which is preliminary data.</text>
</comment>
<evidence type="ECO:0000313" key="3">
    <source>
        <dbReference type="Proteomes" id="UP000649826"/>
    </source>
</evidence>
<feature type="non-terminal residue" evidence="2">
    <location>
        <position position="335"/>
    </location>
</feature>
<feature type="domain" description="GIY-YIG" evidence="1">
    <location>
        <begin position="26"/>
        <end position="117"/>
    </location>
</feature>
<dbReference type="RefSeq" id="WP_186995743.1">
    <property type="nucleotide sequence ID" value="NZ_JACOQG010000068.1"/>
</dbReference>
<evidence type="ECO:0000313" key="2">
    <source>
        <dbReference type="EMBL" id="MBC5781244.1"/>
    </source>
</evidence>
<reference evidence="2 3" key="1">
    <citation type="submission" date="2020-08" db="EMBL/GenBank/DDBJ databases">
        <title>Genome public.</title>
        <authorList>
            <person name="Liu C."/>
            <person name="Sun Q."/>
        </authorList>
    </citation>
    <scope>NUCLEOTIDE SEQUENCE [LARGE SCALE GENOMIC DNA]</scope>
    <source>
        <strain evidence="2 3">M29</strain>
    </source>
</reference>
<sequence length="335" mass="39280">MENKFLSPEINQKIYDYCKNTITDSLKFYLYIHIVPKEINSYGHDKYYVGITSRHPKIRWMNGLGYKTQMFYRAIEKYGWSNIEHKVIASNLSQTEAEELEKEIILYLKSNQPEYGYNIASGGMFVGGHCVKIAQYDLNGNFIKSYPSIGNAALEINQNKESGGIRWALSQEGRTWKGFMWREYEEDPIPKIEPYIPYDCRTPILQYDLYGNFIKEWDSLKEASDYYKTYCISNACRQLAPTAVGFQWKYKNDDRIIKDIHNSTNKKTIYVYTLDGQFINQYESISDAVRKLNIPINRSCLDVSNCYADIRKNSSHGYRWCDTYYDKLPPLLQRG</sequence>
<name>A0ABR7IMJ8_9FIRM</name>
<gene>
    <name evidence="2" type="ORF">H8Z82_16685</name>
</gene>
<protein>
    <recommendedName>
        <fullName evidence="1">GIY-YIG domain-containing protein</fullName>
    </recommendedName>
</protein>
<keyword evidence="3" id="KW-1185">Reference proteome</keyword>